<name>A0ABW8SFU1_9CLOT</name>
<gene>
    <name evidence="1" type="ORF">ACJDU8_04835</name>
</gene>
<protein>
    <submittedName>
        <fullName evidence="1">Uncharacterized protein</fullName>
    </submittedName>
</protein>
<dbReference type="RefSeq" id="WP_406791023.1">
    <property type="nucleotide sequence ID" value="NZ_JBJHZX010000005.1"/>
</dbReference>
<proteinExistence type="predicted"/>
<dbReference type="EMBL" id="JBJHZX010000005">
    <property type="protein sequence ID" value="MFL0194902.1"/>
    <property type="molecule type" value="Genomic_DNA"/>
</dbReference>
<comment type="caution">
    <text evidence="1">The sequence shown here is derived from an EMBL/GenBank/DDBJ whole genome shotgun (WGS) entry which is preliminary data.</text>
</comment>
<evidence type="ECO:0000313" key="2">
    <source>
        <dbReference type="Proteomes" id="UP001623660"/>
    </source>
</evidence>
<reference evidence="1 2" key="1">
    <citation type="submission" date="2024-11" db="EMBL/GenBank/DDBJ databases">
        <authorList>
            <person name="Heng Y.C."/>
            <person name="Lim A.C.H."/>
            <person name="Lee J.K.Y."/>
            <person name="Kittelmann S."/>
        </authorList>
    </citation>
    <scope>NUCLEOTIDE SEQUENCE [LARGE SCALE GENOMIC DNA]</scope>
    <source>
        <strain evidence="1 2">WILCCON 0269</strain>
    </source>
</reference>
<evidence type="ECO:0000313" key="1">
    <source>
        <dbReference type="EMBL" id="MFL0194902.1"/>
    </source>
</evidence>
<organism evidence="1 2">
    <name type="scientific">Candidatus Clostridium eludens</name>
    <dbReference type="NCBI Taxonomy" id="3381663"/>
    <lineage>
        <taxon>Bacteria</taxon>
        <taxon>Bacillati</taxon>
        <taxon>Bacillota</taxon>
        <taxon>Clostridia</taxon>
        <taxon>Eubacteriales</taxon>
        <taxon>Clostridiaceae</taxon>
        <taxon>Clostridium</taxon>
    </lineage>
</organism>
<accession>A0ABW8SFU1</accession>
<dbReference type="Proteomes" id="UP001623660">
    <property type="component" value="Unassembled WGS sequence"/>
</dbReference>
<sequence length="59" mass="6611">MNIKIIEQNYLGTKMTIVTKSGNKIQGEILKTDEDSTFIKLKTENGITMVSTNAIESIY</sequence>
<keyword evidence="2" id="KW-1185">Reference proteome</keyword>